<sequence length="71" mass="8059">MASNRQTRAEPGQTTIETRGKAATEAGKERWGVHRGTRTDMMQKPRLLPFRRPFINGKALTKQAKISIHSR</sequence>
<keyword evidence="3" id="KW-1185">Reference proteome</keyword>
<proteinExistence type="predicted"/>
<accession>A0A5Q4Z8X3</accession>
<feature type="compositionally biased region" description="Polar residues" evidence="1">
    <location>
        <begin position="1"/>
        <end position="17"/>
    </location>
</feature>
<name>A0A5Q4Z8X3_9BURK</name>
<organism evidence="2 3">
    <name type="scientific">Paraburkholderia dioscoreae</name>
    <dbReference type="NCBI Taxonomy" id="2604047"/>
    <lineage>
        <taxon>Bacteria</taxon>
        <taxon>Pseudomonadati</taxon>
        <taxon>Pseudomonadota</taxon>
        <taxon>Betaproteobacteria</taxon>
        <taxon>Burkholderiales</taxon>
        <taxon>Burkholderiaceae</taxon>
        <taxon>Paraburkholderia</taxon>
    </lineage>
</organism>
<feature type="region of interest" description="Disordered" evidence="1">
    <location>
        <begin position="1"/>
        <end position="42"/>
    </location>
</feature>
<feature type="compositionally biased region" description="Basic and acidic residues" evidence="1">
    <location>
        <begin position="18"/>
        <end position="42"/>
    </location>
</feature>
<evidence type="ECO:0000313" key="2">
    <source>
        <dbReference type="EMBL" id="VVD30699.1"/>
    </source>
</evidence>
<evidence type="ECO:0000313" key="3">
    <source>
        <dbReference type="Proteomes" id="UP000325811"/>
    </source>
</evidence>
<gene>
    <name evidence="2" type="ORF">PDMSB3_4255</name>
</gene>
<evidence type="ECO:0000256" key="1">
    <source>
        <dbReference type="SAM" id="MobiDB-lite"/>
    </source>
</evidence>
<dbReference type="EMBL" id="LR699553">
    <property type="protein sequence ID" value="VVD30699.1"/>
    <property type="molecule type" value="Genomic_DNA"/>
</dbReference>
<protein>
    <submittedName>
        <fullName evidence="2">Uncharacterized protein</fullName>
    </submittedName>
</protein>
<dbReference type="Proteomes" id="UP000325811">
    <property type="component" value="Chromosome I"/>
</dbReference>
<dbReference type="KEGG" id="pdio:PDMSB3_4255"/>
<dbReference type="AlphaFoldDB" id="A0A5Q4Z8X3"/>
<reference evidence="2 3" key="1">
    <citation type="submission" date="2019-08" db="EMBL/GenBank/DDBJ databases">
        <authorList>
            <person name="Herpell B J."/>
        </authorList>
    </citation>
    <scope>NUCLEOTIDE SEQUENCE [LARGE SCALE GENOMIC DNA]</scope>
    <source>
        <strain evidence="3">Msb3</strain>
    </source>
</reference>